<sequence length="257" mass="30037">MAFSTRKSRTLGYYCPPKHKARSEADYHRGFDSLHTISLQVDLNPYALLFVLIHEWAHLLTRKKYGNEVYPHGREWKENFKQLFLPFHSTHIFPADILQVIDDYFLKTSPYFESRLEEACHRYGKDRKTFSKIYMNLLRQGITIPAPYMGIQAEYLLQQIQQNQQAQAEKEESLRIARMLHELQAKKEEKIPQPAFVAQYAASVGKLPIQTIIRTNGKEFRIIEKSAPLIRIQELSTGQEARIHPLLQVEVLKEQPS</sequence>
<reference evidence="1" key="1">
    <citation type="submission" date="2020-10" db="EMBL/GenBank/DDBJ databases">
        <authorList>
            <person name="Gilroy R."/>
        </authorList>
    </citation>
    <scope>NUCLEOTIDE SEQUENCE</scope>
    <source>
        <strain evidence="1">2889</strain>
    </source>
</reference>
<proteinExistence type="predicted"/>
<dbReference type="EMBL" id="JADIMZ010000089">
    <property type="protein sequence ID" value="MBO8432806.1"/>
    <property type="molecule type" value="Genomic_DNA"/>
</dbReference>
<organism evidence="1 2">
    <name type="scientific">Candidatus Pullibacteroides excrementavium</name>
    <dbReference type="NCBI Taxonomy" id="2840905"/>
    <lineage>
        <taxon>Bacteria</taxon>
        <taxon>Pseudomonadati</taxon>
        <taxon>Bacteroidota</taxon>
        <taxon>Bacteroidia</taxon>
        <taxon>Bacteroidales</taxon>
        <taxon>Candidatus Pullibacteroides</taxon>
    </lineage>
</organism>
<reference evidence="1" key="2">
    <citation type="journal article" date="2021" name="PeerJ">
        <title>Extensive microbial diversity within the chicken gut microbiome revealed by metagenomics and culture.</title>
        <authorList>
            <person name="Gilroy R."/>
            <person name="Ravi A."/>
            <person name="Getino M."/>
            <person name="Pursley I."/>
            <person name="Horton D.L."/>
            <person name="Alikhan N.F."/>
            <person name="Baker D."/>
            <person name="Gharbi K."/>
            <person name="Hall N."/>
            <person name="Watson M."/>
            <person name="Adriaenssens E.M."/>
            <person name="Foster-Nyarko E."/>
            <person name="Jarju S."/>
            <person name="Secka A."/>
            <person name="Antonio M."/>
            <person name="Oren A."/>
            <person name="Chaudhuri R.R."/>
            <person name="La Ragione R."/>
            <person name="Hildebrand F."/>
            <person name="Pallen M.J."/>
        </authorList>
    </citation>
    <scope>NUCLEOTIDE SEQUENCE</scope>
    <source>
        <strain evidence="1">2889</strain>
    </source>
</reference>
<dbReference type="Proteomes" id="UP000823612">
    <property type="component" value="Unassembled WGS sequence"/>
</dbReference>
<evidence type="ECO:0000313" key="1">
    <source>
        <dbReference type="EMBL" id="MBO8432806.1"/>
    </source>
</evidence>
<evidence type="ECO:0000313" key="2">
    <source>
        <dbReference type="Proteomes" id="UP000823612"/>
    </source>
</evidence>
<protein>
    <recommendedName>
        <fullName evidence="3">SprT-like domain-containing protein</fullName>
    </recommendedName>
</protein>
<dbReference type="AlphaFoldDB" id="A0A9D9DSE3"/>
<evidence type="ECO:0008006" key="3">
    <source>
        <dbReference type="Google" id="ProtNLM"/>
    </source>
</evidence>
<accession>A0A9D9DSE3</accession>
<gene>
    <name evidence="1" type="ORF">IAB08_05885</name>
</gene>
<comment type="caution">
    <text evidence="1">The sequence shown here is derived from an EMBL/GenBank/DDBJ whole genome shotgun (WGS) entry which is preliminary data.</text>
</comment>
<name>A0A9D9DSE3_9BACT</name>